<feature type="signal peptide" evidence="1">
    <location>
        <begin position="1"/>
        <end position="21"/>
    </location>
</feature>
<dbReference type="AlphaFoldDB" id="A0A9P0BU81"/>
<dbReference type="PANTHER" id="PTHR21253:SF0">
    <property type="entry name" value="F-BOX ONLY PROTEIN 11-RELATED"/>
    <property type="match status" value="1"/>
</dbReference>
<dbReference type="PANTHER" id="PTHR21253">
    <property type="entry name" value="F-BOX ONLY PROTEIN 11-RELATED"/>
    <property type="match status" value="1"/>
</dbReference>
<sequence length="197" mass="22650">MNLMIITIFLLIMSDSELLVAAELKDTCSNVKTSLNVLRKRRHLTFPEGSAVVLTISLVKAFMVHAPSGWNISLEIDVIYPLPKPEELNALYRRKIHHRQKREFWQKLDSAFESYNLNGRSCIYRSICEARTHLAPPGKSLVHDILRSLFSAPVHEEGFKDELNETYYELLEPNVCERIHDCPISLLQVILGLNKNH</sequence>
<dbReference type="EMBL" id="LR824019">
    <property type="protein sequence ID" value="CAH0588186.1"/>
    <property type="molecule type" value="Genomic_DNA"/>
</dbReference>
<evidence type="ECO:0000313" key="2">
    <source>
        <dbReference type="EMBL" id="CAH0588186.1"/>
    </source>
</evidence>
<dbReference type="OrthoDB" id="8180611at2759"/>
<accession>A0A9P0BU81</accession>
<gene>
    <name evidence="2" type="ORF">CINC_LOCUS3989</name>
</gene>
<keyword evidence="1" id="KW-0732">Signal</keyword>
<proteinExistence type="predicted"/>
<reference evidence="2" key="1">
    <citation type="submission" date="2021-12" db="EMBL/GenBank/DDBJ databases">
        <authorList>
            <person name="King R."/>
        </authorList>
    </citation>
    <scope>NUCLEOTIDE SEQUENCE</scope>
</reference>
<dbReference type="InterPro" id="IPR006631">
    <property type="entry name" value="DM4_12"/>
</dbReference>
<evidence type="ECO:0000256" key="1">
    <source>
        <dbReference type="SAM" id="SignalP"/>
    </source>
</evidence>
<keyword evidence="3" id="KW-1185">Reference proteome</keyword>
<name>A0A9P0BU81_CHRIL</name>
<dbReference type="SMART" id="SM00718">
    <property type="entry name" value="DM4_12"/>
    <property type="match status" value="1"/>
</dbReference>
<organism evidence="2 3">
    <name type="scientific">Chrysodeixis includens</name>
    <name type="common">Soybean looper</name>
    <name type="synonym">Pseudoplusia includens</name>
    <dbReference type="NCBI Taxonomy" id="689277"/>
    <lineage>
        <taxon>Eukaryota</taxon>
        <taxon>Metazoa</taxon>
        <taxon>Ecdysozoa</taxon>
        <taxon>Arthropoda</taxon>
        <taxon>Hexapoda</taxon>
        <taxon>Insecta</taxon>
        <taxon>Pterygota</taxon>
        <taxon>Neoptera</taxon>
        <taxon>Endopterygota</taxon>
        <taxon>Lepidoptera</taxon>
        <taxon>Glossata</taxon>
        <taxon>Ditrysia</taxon>
        <taxon>Noctuoidea</taxon>
        <taxon>Noctuidae</taxon>
        <taxon>Plusiinae</taxon>
        <taxon>Chrysodeixis</taxon>
    </lineage>
</organism>
<protein>
    <submittedName>
        <fullName evidence="2">Uncharacterized protein</fullName>
    </submittedName>
</protein>
<evidence type="ECO:0000313" key="3">
    <source>
        <dbReference type="Proteomes" id="UP001154114"/>
    </source>
</evidence>
<feature type="chain" id="PRO_5040113825" evidence="1">
    <location>
        <begin position="22"/>
        <end position="197"/>
    </location>
</feature>
<dbReference type="Proteomes" id="UP001154114">
    <property type="component" value="Chromosome 16"/>
</dbReference>
<dbReference type="Pfam" id="PF07841">
    <property type="entry name" value="DM4_12"/>
    <property type="match status" value="1"/>
</dbReference>